<keyword evidence="3" id="KW-0001">2Fe-2S</keyword>
<dbReference type="GO" id="GO:0051539">
    <property type="term" value="F:4 iron, 4 sulfur cluster binding"/>
    <property type="evidence" value="ECO:0007669"/>
    <property type="project" value="UniProtKB-KW"/>
</dbReference>
<dbReference type="PROSITE" id="PS51839">
    <property type="entry name" value="4FE4S_HC3"/>
    <property type="match status" value="1"/>
</dbReference>
<comment type="cofactor">
    <cofactor evidence="1">
        <name>[4Fe-4S] cluster</name>
        <dbReference type="ChEBI" id="CHEBI:49883"/>
    </cofactor>
</comment>
<dbReference type="Gene3D" id="3.10.20.740">
    <property type="match status" value="1"/>
</dbReference>
<dbReference type="InterPro" id="IPR000283">
    <property type="entry name" value="NADH_UbQ_OxRdtase_75kDa_su_CS"/>
</dbReference>
<dbReference type="FunFam" id="3.10.20.740:FF:000005">
    <property type="entry name" value="NADH:ubiquinone oxidoreductase subunit"/>
    <property type="match status" value="1"/>
</dbReference>
<dbReference type="InterPro" id="IPR050340">
    <property type="entry name" value="Cytosolic_Fe-S_CAF"/>
</dbReference>
<proteinExistence type="predicted"/>
<dbReference type="SUPFAM" id="SSF53920">
    <property type="entry name" value="Fe-only hydrogenase"/>
    <property type="match status" value="1"/>
</dbReference>
<dbReference type="SMART" id="SM00902">
    <property type="entry name" value="Fe_hyd_SSU"/>
    <property type="match status" value="1"/>
</dbReference>
<dbReference type="InterPro" id="IPR004108">
    <property type="entry name" value="Fe_hydrogenase_lsu_C"/>
</dbReference>
<dbReference type="FunFam" id="3.30.70.20:FF:000035">
    <property type="entry name" value="Iron hydrogenase 1"/>
    <property type="match status" value="1"/>
</dbReference>
<dbReference type="Gene3D" id="3.40.50.1780">
    <property type="match status" value="1"/>
</dbReference>
<feature type="domain" description="4Fe-4S ferredoxin-type" evidence="10">
    <location>
        <begin position="181"/>
        <end position="210"/>
    </location>
</feature>
<evidence type="ECO:0000256" key="2">
    <source>
        <dbReference type="ARBA" id="ARBA00022485"/>
    </source>
</evidence>
<dbReference type="Pfam" id="PF00037">
    <property type="entry name" value="Fer4"/>
    <property type="match status" value="1"/>
</dbReference>
<dbReference type="NCBIfam" id="TIGR02512">
    <property type="entry name" value="FeFe_hydrog_A"/>
    <property type="match status" value="1"/>
</dbReference>
<dbReference type="PROSITE" id="PS51379">
    <property type="entry name" value="4FE4S_FER_2"/>
    <property type="match status" value="2"/>
</dbReference>
<dbReference type="SUPFAM" id="SSF54292">
    <property type="entry name" value="2Fe-2S ferredoxin-like"/>
    <property type="match status" value="1"/>
</dbReference>
<dbReference type="InterPro" id="IPR019574">
    <property type="entry name" value="NADH_UbQ_OxRdtase_Gsu_4Fe4S-bd"/>
</dbReference>
<evidence type="ECO:0000256" key="8">
    <source>
        <dbReference type="ARBA" id="ARBA00023014"/>
    </source>
</evidence>
<dbReference type="SMART" id="SM00929">
    <property type="entry name" value="NADH-G_4Fe-4S_3"/>
    <property type="match status" value="1"/>
</dbReference>
<dbReference type="Pfam" id="PF02256">
    <property type="entry name" value="Fe_hyd_SSU"/>
    <property type="match status" value="1"/>
</dbReference>
<dbReference type="RefSeq" id="WP_046500146.1">
    <property type="nucleotide sequence ID" value="NZ_CGIH01000053.1"/>
</dbReference>
<evidence type="ECO:0000259" key="10">
    <source>
        <dbReference type="PROSITE" id="PS51379"/>
    </source>
</evidence>
<evidence type="ECO:0000256" key="3">
    <source>
        <dbReference type="ARBA" id="ARBA00022714"/>
    </source>
</evidence>
<dbReference type="OrthoDB" id="9805142at2"/>
<keyword evidence="8" id="KW-0411">Iron-sulfur</keyword>
<dbReference type="GO" id="GO:0016020">
    <property type="term" value="C:membrane"/>
    <property type="evidence" value="ECO:0007669"/>
    <property type="project" value="InterPro"/>
</dbReference>
<dbReference type="InterPro" id="IPR013352">
    <property type="entry name" value="Fe_hydrogenase_subset"/>
</dbReference>
<dbReference type="InterPro" id="IPR003149">
    <property type="entry name" value="Fe_hydrogenase_ssu"/>
</dbReference>
<dbReference type="EMBL" id="CGIH01000053">
    <property type="protein sequence ID" value="CFY11692.1"/>
    <property type="molecule type" value="Genomic_DNA"/>
</dbReference>
<dbReference type="GO" id="GO:0008137">
    <property type="term" value="F:NADH dehydrogenase (ubiquinone) activity"/>
    <property type="evidence" value="ECO:0007669"/>
    <property type="project" value="InterPro"/>
</dbReference>
<dbReference type="GO" id="GO:0051537">
    <property type="term" value="F:2 iron, 2 sulfur cluster binding"/>
    <property type="evidence" value="ECO:0007669"/>
    <property type="project" value="UniProtKB-KW"/>
</dbReference>
<dbReference type="Gene3D" id="3.40.950.10">
    <property type="entry name" value="Fe-only Hydrogenase (Larger Subunit), Chain L, domain 3"/>
    <property type="match status" value="1"/>
</dbReference>
<organism evidence="12 13">
    <name type="scientific">Syntrophomonas zehnderi OL-4</name>
    <dbReference type="NCBI Taxonomy" id="690567"/>
    <lineage>
        <taxon>Bacteria</taxon>
        <taxon>Bacillati</taxon>
        <taxon>Bacillota</taxon>
        <taxon>Clostridia</taxon>
        <taxon>Eubacteriales</taxon>
        <taxon>Syntrophomonadaceae</taxon>
        <taxon>Syntrophomonas</taxon>
    </lineage>
</organism>
<keyword evidence="7" id="KW-0408">Iron</keyword>
<evidence type="ECO:0000256" key="4">
    <source>
        <dbReference type="ARBA" id="ARBA00022723"/>
    </source>
</evidence>
<sequence length="574" mass="62848">MVNVTIDGIKVSVPNGSTILQAAKEVGIKVPTLCYHPDQAVKANCRVCVCEVEGNRLLQAACSQPVFEGMVVKTKTPKVIEARKTILELILSHHPQDCLNCIRNGNCELQDLSAEYIIRDNPFELKVRGLEKDLSTPAIFRDPDKCVLCRRCIDACTVIQSVSALGVEKRGCESMVVPTMGGNLIDSPCVMCGQCVHACPVGAIGEIEDIDKLMAAIADPDTIVVTQIAPAVRLALGEEIGMATGDLPMEVFVAGLRHLGFDYVLHTNFTADLTILEEGNELLQRLTTGGTLPMFTSCSPGWINFCETYYPDLLDNLSTCKSPQQMFGSLVKTYWADKMNIEPQKVVSVSIMPCTAKKFEAARPEMNSSGYQDVDIVLTTREIGKLFRMSGLDFSRLEPSPFDSWMGAYTGAAVIFGATGGVMEAALRTVYEVVTKKELTDVNFTFARGFEGIKEAEIDLDGTKVKVAIAHTLSNARKLMDQVRAGESPYHFIEIMACPGGCIGGGGQPITKANVKRIERIGAIYDEDASLPLRKSHDNPEVKVLYDEFLHEPLGHKSHELLHTHYHAKNKKCL</sequence>
<dbReference type="InterPro" id="IPR049830">
    <property type="entry name" value="HndD"/>
</dbReference>
<dbReference type="PROSITE" id="PS00198">
    <property type="entry name" value="4FE4S_FER_1"/>
    <property type="match status" value="1"/>
</dbReference>
<dbReference type="PANTHER" id="PTHR11615">
    <property type="entry name" value="NITRATE, FORMATE, IRON DEHYDROGENASE"/>
    <property type="match status" value="1"/>
</dbReference>
<dbReference type="STRING" id="690567.2798"/>
<protein>
    <submittedName>
        <fullName evidence="12">Iron hydrogenase</fullName>
    </submittedName>
</protein>
<dbReference type="PROSITE" id="PS51085">
    <property type="entry name" value="2FE2S_FER_2"/>
    <property type="match status" value="1"/>
</dbReference>
<dbReference type="InterPro" id="IPR036991">
    <property type="entry name" value="Fe_hydrogenase_ssu_sf"/>
</dbReference>
<dbReference type="GO" id="GO:0005506">
    <property type="term" value="F:iron ion binding"/>
    <property type="evidence" value="ECO:0007669"/>
    <property type="project" value="InterPro"/>
</dbReference>
<gene>
    <name evidence="12" type="ORF">2798</name>
</gene>
<dbReference type="CDD" id="cd00207">
    <property type="entry name" value="fer2"/>
    <property type="match status" value="1"/>
</dbReference>
<keyword evidence="13" id="KW-1185">Reference proteome</keyword>
<dbReference type="InterPro" id="IPR009016">
    <property type="entry name" value="Fe_hydrogenase"/>
</dbReference>
<evidence type="ECO:0000256" key="7">
    <source>
        <dbReference type="ARBA" id="ARBA00023004"/>
    </source>
</evidence>
<reference evidence="12 13" key="1">
    <citation type="submission" date="2015-03" db="EMBL/GenBank/DDBJ databases">
        <authorList>
            <person name="Murphy D."/>
        </authorList>
    </citation>
    <scope>NUCLEOTIDE SEQUENCE [LARGE SCALE GENOMIC DNA]</scope>
    <source>
        <strain evidence="12 13">OL-4</strain>
    </source>
</reference>
<feature type="domain" description="2Fe-2S ferredoxin-type" evidence="9">
    <location>
        <begin position="1"/>
        <end position="78"/>
    </location>
</feature>
<evidence type="ECO:0000313" key="13">
    <source>
        <dbReference type="Proteomes" id="UP000045545"/>
    </source>
</evidence>
<evidence type="ECO:0000256" key="1">
    <source>
        <dbReference type="ARBA" id="ARBA00001966"/>
    </source>
</evidence>
<feature type="domain" description="4Fe-4S His(Cys)3-ligated-type" evidence="11">
    <location>
        <begin position="78"/>
        <end position="117"/>
    </location>
</feature>
<dbReference type="Pfam" id="PF13510">
    <property type="entry name" value="Fer2_4"/>
    <property type="match status" value="1"/>
</dbReference>
<keyword evidence="4" id="KW-0479">Metal-binding</keyword>
<dbReference type="InterPro" id="IPR017900">
    <property type="entry name" value="4Fe4S_Fe_S_CS"/>
</dbReference>
<dbReference type="Gene3D" id="4.10.260.20">
    <property type="entry name" value="Iron hydrogenase, small subunit"/>
    <property type="match status" value="1"/>
</dbReference>
<dbReference type="PROSITE" id="PS00641">
    <property type="entry name" value="COMPLEX1_75K_1"/>
    <property type="match status" value="1"/>
</dbReference>
<dbReference type="InterPro" id="IPR001041">
    <property type="entry name" value="2Fe-2S_ferredoxin-type"/>
</dbReference>
<dbReference type="SUPFAM" id="SSF54862">
    <property type="entry name" value="4Fe-4S ferredoxins"/>
    <property type="match status" value="1"/>
</dbReference>
<accession>A0A0E4GFK1</accession>
<keyword evidence="5" id="KW-0677">Repeat</keyword>
<dbReference type="Pfam" id="PF10588">
    <property type="entry name" value="NADH-G_4Fe-4S_3"/>
    <property type="match status" value="1"/>
</dbReference>
<evidence type="ECO:0000259" key="9">
    <source>
        <dbReference type="PROSITE" id="PS51085"/>
    </source>
</evidence>
<dbReference type="InterPro" id="IPR036010">
    <property type="entry name" value="2Fe-2S_ferredoxin-like_sf"/>
</dbReference>
<dbReference type="Pfam" id="PF02906">
    <property type="entry name" value="Fe_hyd_lg_C"/>
    <property type="match status" value="1"/>
</dbReference>
<evidence type="ECO:0000256" key="5">
    <source>
        <dbReference type="ARBA" id="ARBA00022737"/>
    </source>
</evidence>
<dbReference type="Proteomes" id="UP000045545">
    <property type="component" value="Unassembled WGS sequence"/>
</dbReference>
<dbReference type="InterPro" id="IPR017896">
    <property type="entry name" value="4Fe4S_Fe-S-bd"/>
</dbReference>
<feature type="domain" description="4Fe-4S ferredoxin-type" evidence="10">
    <location>
        <begin position="137"/>
        <end position="167"/>
    </location>
</feature>
<dbReference type="GO" id="GO:0042773">
    <property type="term" value="P:ATP synthesis coupled electron transport"/>
    <property type="evidence" value="ECO:0007669"/>
    <property type="project" value="InterPro"/>
</dbReference>
<evidence type="ECO:0000313" key="12">
    <source>
        <dbReference type="EMBL" id="CFY11692.1"/>
    </source>
</evidence>
<dbReference type="NCBIfam" id="NF040763">
    <property type="entry name" value="FeFe_hydrog_A6"/>
    <property type="match status" value="1"/>
</dbReference>
<name>A0A0E4GFK1_9FIRM</name>
<dbReference type="Gene3D" id="3.30.70.20">
    <property type="match status" value="1"/>
</dbReference>
<dbReference type="AlphaFoldDB" id="A0A0E4GFK1"/>
<keyword evidence="2" id="KW-0004">4Fe-4S</keyword>
<evidence type="ECO:0000256" key="6">
    <source>
        <dbReference type="ARBA" id="ARBA00023002"/>
    </source>
</evidence>
<dbReference type="GO" id="GO:0008901">
    <property type="term" value="F:ferredoxin hydrogenase activity"/>
    <property type="evidence" value="ECO:0007669"/>
    <property type="project" value="InterPro"/>
</dbReference>
<keyword evidence="6" id="KW-0560">Oxidoreductase</keyword>
<evidence type="ECO:0000259" key="11">
    <source>
        <dbReference type="PROSITE" id="PS51839"/>
    </source>
</evidence>